<accession>R8BVE7</accession>
<evidence type="ECO:0000256" key="1">
    <source>
        <dbReference type="SAM" id="Coils"/>
    </source>
</evidence>
<protein>
    <submittedName>
        <fullName evidence="3">Uncharacterized protein</fullName>
    </submittedName>
</protein>
<dbReference type="HOGENOM" id="CLU_1332751_0_0_1"/>
<evidence type="ECO:0000256" key="2">
    <source>
        <dbReference type="SAM" id="MobiDB-lite"/>
    </source>
</evidence>
<dbReference type="EMBL" id="KB932835">
    <property type="protein sequence ID" value="EOO03274.1"/>
    <property type="molecule type" value="Genomic_DNA"/>
</dbReference>
<dbReference type="Gene3D" id="1.10.287.1490">
    <property type="match status" value="1"/>
</dbReference>
<evidence type="ECO:0000313" key="4">
    <source>
        <dbReference type="Proteomes" id="UP000014074"/>
    </source>
</evidence>
<keyword evidence="1" id="KW-0175">Coiled coil</keyword>
<proteinExistence type="predicted"/>
<feature type="coiled-coil region" evidence="1">
    <location>
        <begin position="50"/>
        <end position="186"/>
    </location>
</feature>
<feature type="region of interest" description="Disordered" evidence="2">
    <location>
        <begin position="1"/>
        <end position="23"/>
    </location>
</feature>
<sequence>MSDTKKKDGANSTATPKRPSKGAKGVCEILSKIFTLVSEIKDDPAGFEEHESIVANLDSLKKQIDEKDEKSKIAIDDKDKKIESLEKEISDLNTHKQRMWDEFDAKYTDFIKKMGNHETLQERLQQVMAELEQSNDRYEKAKQVNEDVKKDLDVCKAELDNTKSRLKSLEKERERLDLELRTSVMREQELHDDLGLNKLEDISLAD</sequence>
<keyword evidence="4" id="KW-1185">Reference proteome</keyword>
<dbReference type="Proteomes" id="UP000014074">
    <property type="component" value="Unassembled WGS sequence"/>
</dbReference>
<evidence type="ECO:0000313" key="3">
    <source>
        <dbReference type="EMBL" id="EOO03274.1"/>
    </source>
</evidence>
<organism evidence="3 4">
    <name type="scientific">Phaeoacremonium minimum (strain UCR-PA7)</name>
    <name type="common">Esca disease fungus</name>
    <name type="synonym">Togninia minima</name>
    <dbReference type="NCBI Taxonomy" id="1286976"/>
    <lineage>
        <taxon>Eukaryota</taxon>
        <taxon>Fungi</taxon>
        <taxon>Dikarya</taxon>
        <taxon>Ascomycota</taxon>
        <taxon>Pezizomycotina</taxon>
        <taxon>Sordariomycetes</taxon>
        <taxon>Sordariomycetidae</taxon>
        <taxon>Togniniales</taxon>
        <taxon>Togniniaceae</taxon>
        <taxon>Phaeoacremonium</taxon>
    </lineage>
</organism>
<dbReference type="GeneID" id="19321325"/>
<dbReference type="AlphaFoldDB" id="R8BVE7"/>
<dbReference type="KEGG" id="tmn:UCRPA7_1198"/>
<gene>
    <name evidence="3" type="ORF">UCRPA7_1198</name>
</gene>
<dbReference type="RefSeq" id="XP_007911976.1">
    <property type="nucleotide sequence ID" value="XM_007913785.1"/>
</dbReference>
<reference evidence="4" key="1">
    <citation type="journal article" date="2013" name="Genome Announc.">
        <title>Draft genome sequence of the ascomycete Phaeoacremonium aleophilum strain UCR-PA7, a causal agent of the esca disease complex in grapevines.</title>
        <authorList>
            <person name="Blanco-Ulate B."/>
            <person name="Rolshausen P."/>
            <person name="Cantu D."/>
        </authorList>
    </citation>
    <scope>NUCLEOTIDE SEQUENCE [LARGE SCALE GENOMIC DNA]</scope>
    <source>
        <strain evidence="4">UCR-PA7</strain>
    </source>
</reference>
<name>R8BVE7_PHAM7</name>